<evidence type="ECO:0000256" key="1">
    <source>
        <dbReference type="ARBA" id="ARBA00001974"/>
    </source>
</evidence>
<dbReference type="EMBL" id="JBHTLY010000009">
    <property type="protein sequence ID" value="MFD1203172.1"/>
    <property type="molecule type" value="Genomic_DNA"/>
</dbReference>
<evidence type="ECO:0000313" key="6">
    <source>
        <dbReference type="Proteomes" id="UP001597181"/>
    </source>
</evidence>
<comment type="caution">
    <text evidence="5">The sequence shown here is derived from an EMBL/GenBank/DDBJ whole genome shotgun (WGS) entry which is preliminary data.</text>
</comment>
<dbReference type="PRINTS" id="PR00757">
    <property type="entry name" value="AMINEOXDASEF"/>
</dbReference>
<feature type="domain" description="Amine oxidase" evidence="4">
    <location>
        <begin position="26"/>
        <end position="458"/>
    </location>
</feature>
<dbReference type="SUPFAM" id="SSF51905">
    <property type="entry name" value="FAD/NAD(P)-binding domain"/>
    <property type="match status" value="1"/>
</dbReference>
<gene>
    <name evidence="5" type="ORF">ACFQ3U_14835</name>
</gene>
<dbReference type="Gene3D" id="3.50.50.60">
    <property type="entry name" value="FAD/NAD(P)-binding domain"/>
    <property type="match status" value="1"/>
</dbReference>
<evidence type="ECO:0000259" key="4">
    <source>
        <dbReference type="Pfam" id="PF01593"/>
    </source>
</evidence>
<keyword evidence="3" id="KW-0560">Oxidoreductase</keyword>
<dbReference type="RefSeq" id="WP_343961498.1">
    <property type="nucleotide sequence ID" value="NZ_BAAAKZ010000012.1"/>
</dbReference>
<reference evidence="6" key="1">
    <citation type="journal article" date="2019" name="Int. J. Syst. Evol. Microbiol.">
        <title>The Global Catalogue of Microorganisms (GCM) 10K type strain sequencing project: providing services to taxonomists for standard genome sequencing and annotation.</title>
        <authorList>
            <consortium name="The Broad Institute Genomics Platform"/>
            <consortium name="The Broad Institute Genome Sequencing Center for Infectious Disease"/>
            <person name="Wu L."/>
            <person name="Ma J."/>
        </authorList>
    </citation>
    <scope>NUCLEOTIDE SEQUENCE [LARGE SCALE GENOMIC DNA]</scope>
    <source>
        <strain evidence="6">CCUG 50213</strain>
    </source>
</reference>
<evidence type="ECO:0000313" key="5">
    <source>
        <dbReference type="EMBL" id="MFD1203172.1"/>
    </source>
</evidence>
<protein>
    <submittedName>
        <fullName evidence="5">Flavin monoamine oxidase family protein</fullName>
    </submittedName>
</protein>
<name>A0ABW3TV06_9MICO</name>
<comment type="cofactor">
    <cofactor evidence="1">
        <name>FAD</name>
        <dbReference type="ChEBI" id="CHEBI:57692"/>
    </cofactor>
</comment>
<accession>A0ABW3TV06</accession>
<dbReference type="InterPro" id="IPR050703">
    <property type="entry name" value="Flavin_MAO"/>
</dbReference>
<proteinExistence type="inferred from homology"/>
<dbReference type="PANTHER" id="PTHR43563">
    <property type="entry name" value="AMINE OXIDASE"/>
    <property type="match status" value="1"/>
</dbReference>
<dbReference type="Pfam" id="PF01593">
    <property type="entry name" value="Amino_oxidase"/>
    <property type="match status" value="1"/>
</dbReference>
<sequence length="465" mass="50595">METKRSEQNRALPREAAVVVVGAGYAGLAAALELDDAGIDVVVLEASGRVGGRTLSERDSGGVVIDHGGQWVGPTQREFLGLAERFGIETFPTYLEGVNIERWVDGSQRHFKIAGPEGGPGMGEYLTAMAEVDRLAQTIDLERPWASPAAVELDGETVQSYLERTVAHPGARLRMALAVQSVWTVEPRDISMLHFLFYIGSAGNLDQLMEAEGCAQETRFVAGAQEAAQRVAERLGNRVVLHAAVRSVEESGGGVTVVTDRGQVRAERVIVAVPPSAGRRIAYEPQLPLSRRRWLAQSPMGDVVKIHVSYGRPFWRERGLSGEATLYGDSSLGFVFDNSPHDLSAGVLVCFVYAERLRVWRGRGKDGRRQEVIDTLVELFGSEAAEPLRYAEKDWAEEPFIEGAYAANPTPGTWVEHGPAGWREPVGRLHWAGTETASVWNGYIDGAIASGRRAAREVRGAVGEQ</sequence>
<dbReference type="SUPFAM" id="SSF54373">
    <property type="entry name" value="FAD-linked reductases, C-terminal domain"/>
    <property type="match status" value="1"/>
</dbReference>
<keyword evidence="6" id="KW-1185">Reference proteome</keyword>
<dbReference type="Gene3D" id="3.90.660.10">
    <property type="match status" value="1"/>
</dbReference>
<organism evidence="5 6">
    <name type="scientific">Leucobacter albus</name>
    <dbReference type="NCBI Taxonomy" id="272210"/>
    <lineage>
        <taxon>Bacteria</taxon>
        <taxon>Bacillati</taxon>
        <taxon>Actinomycetota</taxon>
        <taxon>Actinomycetes</taxon>
        <taxon>Micrococcales</taxon>
        <taxon>Microbacteriaceae</taxon>
        <taxon>Leucobacter</taxon>
    </lineage>
</organism>
<dbReference type="Gene3D" id="1.10.405.10">
    <property type="entry name" value="Guanine Nucleotide Dissociation Inhibitor, domain 1"/>
    <property type="match status" value="1"/>
</dbReference>
<evidence type="ECO:0000256" key="3">
    <source>
        <dbReference type="ARBA" id="ARBA00023002"/>
    </source>
</evidence>
<comment type="similarity">
    <text evidence="2">Belongs to the flavin monoamine oxidase family.</text>
</comment>
<dbReference type="PANTHER" id="PTHR43563:SF1">
    <property type="entry name" value="AMINE OXIDASE [FLAVIN-CONTAINING] B"/>
    <property type="match status" value="1"/>
</dbReference>
<dbReference type="InterPro" id="IPR002937">
    <property type="entry name" value="Amino_oxidase"/>
</dbReference>
<dbReference type="InterPro" id="IPR036188">
    <property type="entry name" value="FAD/NAD-bd_sf"/>
</dbReference>
<dbReference type="Proteomes" id="UP001597181">
    <property type="component" value="Unassembled WGS sequence"/>
</dbReference>
<evidence type="ECO:0000256" key="2">
    <source>
        <dbReference type="ARBA" id="ARBA00005995"/>
    </source>
</evidence>
<dbReference type="InterPro" id="IPR001613">
    <property type="entry name" value="Flavin_amine_oxidase"/>
</dbReference>